<proteinExistence type="inferred from homology"/>
<dbReference type="Proteomes" id="UP000584325">
    <property type="component" value="Unassembled WGS sequence"/>
</dbReference>
<reference evidence="5 6" key="1">
    <citation type="submission" date="2019-05" db="EMBL/GenBank/DDBJ databases">
        <title>Draft Genome Sequences of Six Type Strains of the Genus Massilia.</title>
        <authorList>
            <person name="Miess H."/>
            <person name="Frediansyhah A."/>
            <person name="Gross H."/>
        </authorList>
    </citation>
    <scope>NUCLEOTIDE SEQUENCE [LARGE SCALE GENOMIC DNA]</scope>
    <source>
        <strain evidence="5 6">DSMZ 26121</strain>
    </source>
</reference>
<evidence type="ECO:0000313" key="6">
    <source>
        <dbReference type="Proteomes" id="UP000298763"/>
    </source>
</evidence>
<dbReference type="InterPro" id="IPR035089">
    <property type="entry name" value="Phage_sheath_subtilisin"/>
</dbReference>
<dbReference type="EMBL" id="JACHXS010000001">
    <property type="protein sequence ID" value="MBB3219840.1"/>
    <property type="molecule type" value="Genomic_DNA"/>
</dbReference>
<feature type="domain" description="Tail sheath protein C-terminal" evidence="3">
    <location>
        <begin position="952"/>
        <end position="1057"/>
    </location>
</feature>
<accession>A0A4V1ED52</accession>
<dbReference type="PANTHER" id="PTHR35861:SF1">
    <property type="entry name" value="PHAGE TAIL SHEATH PROTEIN"/>
    <property type="match status" value="1"/>
</dbReference>
<comment type="similarity">
    <text evidence="1">Belongs to the myoviridae tail sheath protein family.</text>
</comment>
<dbReference type="Proteomes" id="UP000298763">
    <property type="component" value="Chromosome"/>
</dbReference>
<evidence type="ECO:0000313" key="7">
    <source>
        <dbReference type="Proteomes" id="UP000584325"/>
    </source>
</evidence>
<evidence type="ECO:0000313" key="5">
    <source>
        <dbReference type="EMBL" id="QCP09871.1"/>
    </source>
</evidence>
<evidence type="ECO:0000313" key="4">
    <source>
        <dbReference type="EMBL" id="MBB3219840.1"/>
    </source>
</evidence>
<protein>
    <recommendedName>
        <fullName evidence="8">Phage tail protein</fullName>
    </recommendedName>
</protein>
<dbReference type="OrthoDB" id="9767864at2"/>
<dbReference type="EMBL" id="CP040017">
    <property type="protein sequence ID" value="QCP09871.1"/>
    <property type="molecule type" value="Genomic_DNA"/>
</dbReference>
<dbReference type="InterPro" id="IPR020287">
    <property type="entry name" value="Tail_sheath_C"/>
</dbReference>
<sequence length="1066" mass="112966">MPEYLSPAVYVEEIDTGSKPIEGVSTSTAGMVGMTERGPVDVPVLLTSYGDYTRWFGERLDPLVFPGARCFLPHAVEGFFTNGGKRLYVVRVLDMDAAEFAESRLFDRDAIVGASTRLIAAAGTAPATATIYVIDDAGLGVTVPPTWVQVGDGSTAEFRTVVAAAGVDNDVALRLPLSFSYDHAGSAVSIDHIAAFGAVVDTPTLDNPVVPGALALSISGAGAIVAGTVLRLGTVAAGDDEYVIADSVAGGAPPAARTVTLRTPALLPHAAGGATLDILPDPLPAALPYGAAPVPPAVGADRTVLAAGFERVAAGSSLLFLGAPAPYAAGFVLVSDGTHAEVRAVGSLGSLVLAVPAYADHPAGTIVEAVTLADDGGSAVKHLSADVADGAAVLDVDDRDGLAPGSVLRIGLAADPQREYATVIDLPNPQASPNPGRVVLSAPLRFGKTAPSEVQLQLAPAAAAPGATALVLPGTRGASELLVGSRTGFTPATAIRVGGIEGSYHTLTAVNAVNAAPVTLDSALLLPHAAGEPVVARTPLLTVRALDEGGWGNRLRVAVRDSDPALVSGRIRTIQDGTHLRLDSVNGVEPGTVLQRVDAAGTVLSAHKVIRLDRQSDYLITLDVATPLPGAAAAGDLVRSQEFQIDVYLLRQPDPAVPTRSENVLMSESFQQLSMDPRHSRYVHKAIGTTWTLGAFPPVDDDGQPLRKSDRRAEGRSWLVRVRDLETDPAVQRQIRFGPAPLVDTLITGATRPARLPLLGGDDAAGSVTDDIYAGDDHIEPELRTGLQSLRNEEGISIVAIPGRTGNALQQNLIAHCELMQYRFAVLDGPLPPNDTLADVQALRQRYDTKYAALYHPWLVVPEPFPAHLDKVADYPIPPSGHIVGVFARTDIERGVHKAPANEVVRGITGLQRRLNKGEQDILNPYPQNINVIRDFRNESRGIRVYGGRVITSDPDWKYVNVRRLMIFIESSVNRGLQWVVFEPNDDRLWARVRRSISNFLTDVWRSGGLEGTKVEEAYFVRCDRTTMTQTDIDNGRLICMVGIAPVKPAEFVIIRIGLWTSHGEE</sequence>
<evidence type="ECO:0000259" key="3">
    <source>
        <dbReference type="Pfam" id="PF17482"/>
    </source>
</evidence>
<dbReference type="PANTHER" id="PTHR35861">
    <property type="match status" value="1"/>
</dbReference>
<feature type="domain" description="Tail sheath protein subtilisin-like" evidence="2">
    <location>
        <begin position="793"/>
        <end position="948"/>
    </location>
</feature>
<evidence type="ECO:0000259" key="2">
    <source>
        <dbReference type="Pfam" id="PF04984"/>
    </source>
</evidence>
<dbReference type="Pfam" id="PF17482">
    <property type="entry name" value="Phage_sheath_1C"/>
    <property type="match status" value="1"/>
</dbReference>
<name>A0A4V1ED52_9BURK</name>
<dbReference type="InterPro" id="IPR052042">
    <property type="entry name" value="Tail_sheath_structural"/>
</dbReference>
<evidence type="ECO:0000256" key="1">
    <source>
        <dbReference type="ARBA" id="ARBA00008005"/>
    </source>
</evidence>
<keyword evidence="6" id="KW-1185">Reference proteome</keyword>
<dbReference type="Pfam" id="PF04984">
    <property type="entry name" value="Phage_sheath_1"/>
    <property type="match status" value="1"/>
</dbReference>
<dbReference type="Gene3D" id="3.40.50.11780">
    <property type="match status" value="2"/>
</dbReference>
<dbReference type="AlphaFoldDB" id="A0A4V1ED52"/>
<organism evidence="4 7">
    <name type="scientific">Pseudoduganella umbonata</name>
    <dbReference type="NCBI Taxonomy" id="864828"/>
    <lineage>
        <taxon>Bacteria</taxon>
        <taxon>Pseudomonadati</taxon>
        <taxon>Pseudomonadota</taxon>
        <taxon>Betaproteobacteria</taxon>
        <taxon>Burkholderiales</taxon>
        <taxon>Oxalobacteraceae</taxon>
        <taxon>Telluria group</taxon>
        <taxon>Pseudoduganella</taxon>
    </lineage>
</organism>
<dbReference type="RefSeq" id="WP_137312757.1">
    <property type="nucleotide sequence ID" value="NZ_CP040017.1"/>
</dbReference>
<reference evidence="4 7" key="2">
    <citation type="submission" date="2020-08" db="EMBL/GenBank/DDBJ databases">
        <title>Genomic Encyclopedia of Type Strains, Phase III (KMG-III): the genomes of soil and plant-associated and newly described type strains.</title>
        <authorList>
            <person name="Whitman W."/>
        </authorList>
    </citation>
    <scope>NUCLEOTIDE SEQUENCE [LARGE SCALE GENOMIC DNA]</scope>
    <source>
        <strain evidence="4 7">CECT 7753</strain>
    </source>
</reference>
<gene>
    <name evidence="5" type="ORF">FCL38_05110</name>
    <name evidence="4" type="ORF">FHS02_000627</name>
</gene>
<evidence type="ECO:0008006" key="8">
    <source>
        <dbReference type="Google" id="ProtNLM"/>
    </source>
</evidence>